<keyword evidence="2" id="KW-1133">Transmembrane helix</keyword>
<feature type="transmembrane region" description="Helical" evidence="2">
    <location>
        <begin position="341"/>
        <end position="367"/>
    </location>
</feature>
<comment type="caution">
    <text evidence="4">The sequence shown here is derived from an EMBL/GenBank/DDBJ whole genome shotgun (WGS) entry which is preliminary data.</text>
</comment>
<dbReference type="Pfam" id="PF15998">
    <property type="entry name" value="DUF4773"/>
    <property type="match status" value="1"/>
</dbReference>
<evidence type="ECO:0000313" key="5">
    <source>
        <dbReference type="Proteomes" id="UP000502823"/>
    </source>
</evidence>
<dbReference type="InParanoid" id="A0A6L2PK76"/>
<feature type="domain" description="DUF4773" evidence="3">
    <location>
        <begin position="123"/>
        <end position="240"/>
    </location>
</feature>
<dbReference type="InterPro" id="IPR035901">
    <property type="entry name" value="GIY-YIG_endonuc_sf"/>
</dbReference>
<evidence type="ECO:0000256" key="1">
    <source>
        <dbReference type="SAM" id="MobiDB-lite"/>
    </source>
</evidence>
<evidence type="ECO:0000259" key="3">
    <source>
        <dbReference type="Pfam" id="PF15998"/>
    </source>
</evidence>
<sequence length="391" mass="43977">MDSSGIYELTCNTCLHVYVEQTGRNLKQRYKEHIRYIKHNNPNSAYTLQILQNRHEFGTVQDNISLLEFAQKGSCMNVLEQYYIQKYQDNNKLKLEQNSREHNPLFEIDTPLSRVKNEILGDCRCINYDCGCCAHLEEREIELNSTICVNVTYLVHDYGISFTVTVNSYTIYNETVSVRNPPPVCLGVPYVKEFADACIRLYDIDATTTYLHACVRLEARMKTILIAKYELGCFNIGPPGLSRGGVGLRICNSTEVKVYFMENGFHKNHLFLLPVVLVSLAVSKLVLFVSFMQCVPEDKRMTQPKTSVAKHAAFSTSTGSDDSQVKLEEHHTSEESNAADMAVVAVAVTTGLIVLVALIIFATIALARKRGMFQHTGVRCQSGCVGMELVK</sequence>
<dbReference type="OrthoDB" id="5952164at2759"/>
<keyword evidence="2" id="KW-0812">Transmembrane</keyword>
<keyword evidence="5" id="KW-1185">Reference proteome</keyword>
<keyword evidence="2" id="KW-0472">Membrane</keyword>
<organism evidence="4 5">
    <name type="scientific">Coptotermes formosanus</name>
    <name type="common">Formosan subterranean termite</name>
    <dbReference type="NCBI Taxonomy" id="36987"/>
    <lineage>
        <taxon>Eukaryota</taxon>
        <taxon>Metazoa</taxon>
        <taxon>Ecdysozoa</taxon>
        <taxon>Arthropoda</taxon>
        <taxon>Hexapoda</taxon>
        <taxon>Insecta</taxon>
        <taxon>Pterygota</taxon>
        <taxon>Neoptera</taxon>
        <taxon>Polyneoptera</taxon>
        <taxon>Dictyoptera</taxon>
        <taxon>Blattodea</taxon>
        <taxon>Blattoidea</taxon>
        <taxon>Termitoidae</taxon>
        <taxon>Rhinotermitidae</taxon>
        <taxon>Coptotermes</taxon>
    </lineage>
</organism>
<dbReference type="PANTHER" id="PTHR36299">
    <property type="entry name" value="AGAP008005-PA"/>
    <property type="match status" value="1"/>
</dbReference>
<accession>A0A6L2PK76</accession>
<feature type="compositionally biased region" description="Basic and acidic residues" evidence="1">
    <location>
        <begin position="323"/>
        <end position="333"/>
    </location>
</feature>
<dbReference type="InterPro" id="IPR031941">
    <property type="entry name" value="DUF4773"/>
</dbReference>
<proteinExistence type="predicted"/>
<protein>
    <recommendedName>
        <fullName evidence="3">DUF4773 domain-containing protein</fullName>
    </recommendedName>
</protein>
<dbReference type="AlphaFoldDB" id="A0A6L2PK76"/>
<gene>
    <name evidence="4" type="ORF">Cfor_10340</name>
</gene>
<reference evidence="5" key="1">
    <citation type="submission" date="2020-01" db="EMBL/GenBank/DDBJ databases">
        <title>Draft genome sequence of the Termite Coptotermes fromosanus.</title>
        <authorList>
            <person name="Itakura S."/>
            <person name="Yosikawa Y."/>
            <person name="Umezawa K."/>
        </authorList>
    </citation>
    <scope>NUCLEOTIDE SEQUENCE [LARGE SCALE GENOMIC DNA]</scope>
</reference>
<dbReference type="Gene3D" id="3.40.1440.10">
    <property type="entry name" value="GIY-YIG endonuclease"/>
    <property type="match status" value="1"/>
</dbReference>
<name>A0A6L2PK76_COPFO</name>
<feature type="transmembrane region" description="Helical" evidence="2">
    <location>
        <begin position="270"/>
        <end position="292"/>
    </location>
</feature>
<dbReference type="PANTHER" id="PTHR36299:SF2">
    <property type="entry name" value="DUF4773 DOMAIN-CONTAINING PROTEIN"/>
    <property type="match status" value="1"/>
</dbReference>
<evidence type="ECO:0000313" key="4">
    <source>
        <dbReference type="EMBL" id="GFG32764.1"/>
    </source>
</evidence>
<feature type="region of interest" description="Disordered" evidence="1">
    <location>
        <begin position="312"/>
        <end position="333"/>
    </location>
</feature>
<evidence type="ECO:0000256" key="2">
    <source>
        <dbReference type="SAM" id="Phobius"/>
    </source>
</evidence>
<dbReference type="EMBL" id="BLKM01011323">
    <property type="protein sequence ID" value="GFG32764.1"/>
    <property type="molecule type" value="Genomic_DNA"/>
</dbReference>
<dbReference type="Proteomes" id="UP000502823">
    <property type="component" value="Unassembled WGS sequence"/>
</dbReference>